<organism evidence="2 3">
    <name type="scientific">Marinitoga aeolica</name>
    <dbReference type="NCBI Taxonomy" id="2809031"/>
    <lineage>
        <taxon>Bacteria</taxon>
        <taxon>Thermotogati</taxon>
        <taxon>Thermotogota</taxon>
        <taxon>Thermotogae</taxon>
        <taxon>Petrotogales</taxon>
        <taxon>Petrotogaceae</taxon>
        <taxon>Marinitoga</taxon>
    </lineage>
</organism>
<keyword evidence="1" id="KW-1133">Transmembrane helix</keyword>
<feature type="transmembrane region" description="Helical" evidence="1">
    <location>
        <begin position="85"/>
        <end position="105"/>
    </location>
</feature>
<evidence type="ECO:0000256" key="1">
    <source>
        <dbReference type="SAM" id="Phobius"/>
    </source>
</evidence>
<feature type="transmembrane region" description="Helical" evidence="1">
    <location>
        <begin position="60"/>
        <end position="79"/>
    </location>
</feature>
<dbReference type="RefSeq" id="WP_281000751.1">
    <property type="nucleotide sequence ID" value="NZ_CP069362.1"/>
</dbReference>
<keyword evidence="3" id="KW-1185">Reference proteome</keyword>
<evidence type="ECO:0008006" key="4">
    <source>
        <dbReference type="Google" id="ProtNLM"/>
    </source>
</evidence>
<proteinExistence type="predicted"/>
<feature type="transmembrane region" description="Helical" evidence="1">
    <location>
        <begin position="117"/>
        <end position="138"/>
    </location>
</feature>
<dbReference type="Proteomes" id="UP001232493">
    <property type="component" value="Chromosome"/>
</dbReference>
<keyword evidence="1" id="KW-0472">Membrane</keyword>
<evidence type="ECO:0000313" key="3">
    <source>
        <dbReference type="Proteomes" id="UP001232493"/>
    </source>
</evidence>
<sequence>MRKYLFIIEIALLFLITILVSLNYWFSLLYLIVILIEIYKDIFSKNIDEMDRYLRYKTSNITLYIVIGVSAFFLTMDFVPEKELLIFYTLFPLLLKNLLYIGYMFNREKVIKRTGYTIFLILALFTILSHGFSVVTLIEMSPWLLVLFATWLAVRYRILGAIVFFGAAALLTFLIFKNEVDSAQILTFSLIVTPLLFLGFQTIRKE</sequence>
<protein>
    <recommendedName>
        <fullName evidence="4">Phosphatidate cytidylyltransferase</fullName>
    </recommendedName>
</protein>
<keyword evidence="1" id="KW-0812">Transmembrane</keyword>
<feature type="transmembrane region" description="Helical" evidence="1">
    <location>
        <begin position="158"/>
        <end position="176"/>
    </location>
</feature>
<dbReference type="EMBL" id="CP069362">
    <property type="protein sequence ID" value="WGS65888.1"/>
    <property type="molecule type" value="Genomic_DNA"/>
</dbReference>
<reference evidence="2 3" key="1">
    <citation type="submission" date="2021-02" db="EMBL/GenBank/DDBJ databases">
        <title>Characterization of Marinitoga sp. nov. str. BP5-C20A.</title>
        <authorList>
            <person name="Erauso G."/>
            <person name="Postec A."/>
        </authorList>
    </citation>
    <scope>NUCLEOTIDE SEQUENCE [LARGE SCALE GENOMIC DNA]</scope>
    <source>
        <strain evidence="2 3">BP5-C20A</strain>
    </source>
</reference>
<feature type="transmembrane region" description="Helical" evidence="1">
    <location>
        <begin position="183"/>
        <end position="203"/>
    </location>
</feature>
<gene>
    <name evidence="2" type="ORF">JRV97_04890</name>
</gene>
<accession>A0ABY8PTQ2</accession>
<name>A0ABY8PTQ2_9BACT</name>
<evidence type="ECO:0000313" key="2">
    <source>
        <dbReference type="EMBL" id="WGS65888.1"/>
    </source>
</evidence>
<feature type="transmembrane region" description="Helical" evidence="1">
    <location>
        <begin position="6"/>
        <end position="39"/>
    </location>
</feature>